<comment type="caution">
    <text evidence="3">The sequence shown here is derived from an EMBL/GenBank/DDBJ whole genome shotgun (WGS) entry which is preliminary data.</text>
</comment>
<dbReference type="AlphaFoldDB" id="A0A5C4J0C7"/>
<evidence type="ECO:0000259" key="1">
    <source>
        <dbReference type="Pfam" id="PF00535"/>
    </source>
</evidence>
<dbReference type="PANTHER" id="PTHR43685">
    <property type="entry name" value="GLYCOSYLTRANSFERASE"/>
    <property type="match status" value="1"/>
</dbReference>
<protein>
    <submittedName>
        <fullName evidence="3">Glycosyltransferase family 2 protein</fullName>
    </submittedName>
</protein>
<sequence>MTQPLVSVIMPVHNCRDTVVPALESAFAQTLPPERVEVIAVDDGSTDGSAELLDELALAHDRLTVLHQPNSGGAGGPRNRGLELASGEFVFFLDADDRLGPEALARMTAMAERNGTDIVLGKQVGVGGRRMPQVFGATIERTHVLEPGSELFWRMSMAALQLFRRSLIEDAGLRFTEGFPTHEDQLFTAGAYLRARGVSILADYDCYYWAARADGTSTTQVGGAPAADVYAIVTEAMEQVAQFAEPGEIRDQLHRRYLDQEVFGRLQKLYLSAPDDERKITYAGCRELLENWLTPGLVRQLVPVRRIIAHCLLHDLSDALDTVLRFHRDSGRPRLHLEDGRCYHKYPFFRDEAIGIPDDCYEIAMKPAIQHRLSPPAWSDGVLQISGTVVVRDTDEGTPALHLIVDGAQGPRRVACETGAAERTDEGMATSYTAELTPVSEDWPDGRWTIAMEAGIEGHLQTIPVQKPGGMHVPTVISTRPPGRARLIRVLPLSGRGELVLELGGGPVPGDLPDAEAALGPGNRLRVRIGTPPVLGPGPAPAMSVVLRHARDESMEVRAVLEPDGASHLQADLSLARARTGRWKVFFEIDGMGDPVRTRLREGKGALGPVTASWMPPRRLHVRLDDKWLTASVADPLRQRVASLLRRPSRKPR</sequence>
<evidence type="ECO:0000313" key="4">
    <source>
        <dbReference type="Proteomes" id="UP000309174"/>
    </source>
</evidence>
<proteinExistence type="predicted"/>
<dbReference type="EMBL" id="VCKW01000353">
    <property type="protein sequence ID" value="TMQ89895.1"/>
    <property type="molecule type" value="Genomic_DNA"/>
</dbReference>
<dbReference type="InterPro" id="IPR054028">
    <property type="entry name" value="TarS/TarP_linker"/>
</dbReference>
<dbReference type="Gene3D" id="3.90.550.10">
    <property type="entry name" value="Spore Coat Polysaccharide Biosynthesis Protein SpsA, Chain A"/>
    <property type="match status" value="1"/>
</dbReference>
<keyword evidence="3" id="KW-0808">Transferase</keyword>
<dbReference type="Pfam" id="PF00535">
    <property type="entry name" value="Glycos_transf_2"/>
    <property type="match status" value="1"/>
</dbReference>
<dbReference type="RefSeq" id="WP_138650006.1">
    <property type="nucleotide sequence ID" value="NZ_VCKW01000353.1"/>
</dbReference>
<dbReference type="Pfam" id="PF22181">
    <property type="entry name" value="TarS_linker"/>
    <property type="match status" value="1"/>
</dbReference>
<keyword evidence="4" id="KW-1185">Reference proteome</keyword>
<accession>A0A5C4J0C7</accession>
<dbReference type="InterPro" id="IPR001173">
    <property type="entry name" value="Glyco_trans_2-like"/>
</dbReference>
<dbReference type="InterPro" id="IPR029044">
    <property type="entry name" value="Nucleotide-diphossugar_trans"/>
</dbReference>
<gene>
    <name evidence="3" type="ORF">ETD83_37815</name>
</gene>
<evidence type="ECO:0000313" key="3">
    <source>
        <dbReference type="EMBL" id="TMQ89895.1"/>
    </source>
</evidence>
<reference evidence="3 4" key="1">
    <citation type="submission" date="2019-05" db="EMBL/GenBank/DDBJ databases">
        <title>Draft genome sequence of Actinomadura sp. 14C53.</title>
        <authorList>
            <person name="Saricaoglu S."/>
            <person name="Isik K."/>
        </authorList>
    </citation>
    <scope>NUCLEOTIDE SEQUENCE [LARGE SCALE GENOMIC DNA]</scope>
    <source>
        <strain evidence="3 4">14C53</strain>
    </source>
</reference>
<name>A0A5C4J0C7_9ACTN</name>
<evidence type="ECO:0000259" key="2">
    <source>
        <dbReference type="Pfam" id="PF22181"/>
    </source>
</evidence>
<feature type="domain" description="Glycosyltransferase 2-like" evidence="1">
    <location>
        <begin position="7"/>
        <end position="128"/>
    </location>
</feature>
<dbReference type="Proteomes" id="UP000309174">
    <property type="component" value="Unassembled WGS sequence"/>
</dbReference>
<dbReference type="GO" id="GO:0016740">
    <property type="term" value="F:transferase activity"/>
    <property type="evidence" value="ECO:0007669"/>
    <property type="project" value="UniProtKB-KW"/>
</dbReference>
<organism evidence="3 4">
    <name type="scientific">Actinomadura soli</name>
    <dbReference type="NCBI Taxonomy" id="2508997"/>
    <lineage>
        <taxon>Bacteria</taxon>
        <taxon>Bacillati</taxon>
        <taxon>Actinomycetota</taxon>
        <taxon>Actinomycetes</taxon>
        <taxon>Streptosporangiales</taxon>
        <taxon>Thermomonosporaceae</taxon>
        <taxon>Actinomadura</taxon>
    </lineage>
</organism>
<dbReference type="SUPFAM" id="SSF53448">
    <property type="entry name" value="Nucleotide-diphospho-sugar transferases"/>
    <property type="match status" value="1"/>
</dbReference>
<dbReference type="PANTHER" id="PTHR43685:SF2">
    <property type="entry name" value="GLYCOSYLTRANSFERASE 2-LIKE DOMAIN-CONTAINING PROTEIN"/>
    <property type="match status" value="1"/>
</dbReference>
<dbReference type="InterPro" id="IPR050834">
    <property type="entry name" value="Glycosyltransf_2"/>
</dbReference>
<dbReference type="OrthoDB" id="2676521at2"/>
<dbReference type="CDD" id="cd00761">
    <property type="entry name" value="Glyco_tranf_GTA_type"/>
    <property type="match status" value="1"/>
</dbReference>
<feature type="domain" description="TarS/TarP linker" evidence="2">
    <location>
        <begin position="227"/>
        <end position="322"/>
    </location>
</feature>